<evidence type="ECO:0000313" key="3">
    <source>
        <dbReference type="EMBL" id="GAU91332.1"/>
    </source>
</evidence>
<feature type="domain" description="DDE-1" evidence="1">
    <location>
        <begin position="61"/>
        <end position="165"/>
    </location>
</feature>
<gene>
    <name evidence="3" type="primary">RvY_03604-1</name>
    <name evidence="3" type="synonym">RvY_03604.1</name>
    <name evidence="3" type="ORF">RvY_03604</name>
</gene>
<sequence length="264" mass="30819">MLPGRTLEFVGAKHVLALTRSENSMPHSYTVMICVSPGKFPPVLFLTLQEDKGVLGPIVKRAMYKTRNLHVIASTSGKMTEQLLIEWCEKVFFPHMHHYCIFLAEFWPTFADEDVVEEIKPGELEYEIITIPPKVTSQIQPLDVLCFRMYKGYFRKISNWIFLNDQPGQVHHRDLIIKLHSLIYQQFTSPRFQNLIEQGWHLSGYINKSFTSVNPTEFSFDGLTGHCDHDSCSRSLLLKFGWCKAPLCFHHFRERYHFCKMYLP</sequence>
<keyword evidence="4" id="KW-1185">Reference proteome</keyword>
<proteinExistence type="predicted"/>
<evidence type="ECO:0008006" key="5">
    <source>
        <dbReference type="Google" id="ProtNLM"/>
    </source>
</evidence>
<evidence type="ECO:0000259" key="1">
    <source>
        <dbReference type="Pfam" id="PF03184"/>
    </source>
</evidence>
<name>A0A1D1UUC2_RAMVA</name>
<dbReference type="Pfam" id="PF03184">
    <property type="entry name" value="DDE_1"/>
    <property type="match status" value="1"/>
</dbReference>
<evidence type="ECO:0000313" key="4">
    <source>
        <dbReference type="Proteomes" id="UP000186922"/>
    </source>
</evidence>
<dbReference type="AlphaFoldDB" id="A0A1D1UUC2"/>
<dbReference type="Pfam" id="PF04236">
    <property type="entry name" value="Transp_Tc5_C"/>
    <property type="match status" value="1"/>
</dbReference>
<dbReference type="InterPro" id="IPR007350">
    <property type="entry name" value="Transposase_Tc5_C"/>
</dbReference>
<accession>A0A1D1UUC2</accession>
<dbReference type="Proteomes" id="UP000186922">
    <property type="component" value="Unassembled WGS sequence"/>
</dbReference>
<dbReference type="GO" id="GO:0003676">
    <property type="term" value="F:nucleic acid binding"/>
    <property type="evidence" value="ECO:0007669"/>
    <property type="project" value="InterPro"/>
</dbReference>
<dbReference type="EMBL" id="BDGG01000002">
    <property type="protein sequence ID" value="GAU91332.1"/>
    <property type="molecule type" value="Genomic_DNA"/>
</dbReference>
<protein>
    <recommendedName>
        <fullName evidence="5">DDE-1 domain-containing protein</fullName>
    </recommendedName>
</protein>
<organism evidence="3 4">
    <name type="scientific">Ramazzottius varieornatus</name>
    <name type="common">Water bear</name>
    <name type="synonym">Tardigrade</name>
    <dbReference type="NCBI Taxonomy" id="947166"/>
    <lineage>
        <taxon>Eukaryota</taxon>
        <taxon>Metazoa</taxon>
        <taxon>Ecdysozoa</taxon>
        <taxon>Tardigrada</taxon>
        <taxon>Eutardigrada</taxon>
        <taxon>Parachela</taxon>
        <taxon>Hypsibioidea</taxon>
        <taxon>Ramazzottiidae</taxon>
        <taxon>Ramazzottius</taxon>
    </lineage>
</organism>
<dbReference type="OrthoDB" id="10051656at2759"/>
<comment type="caution">
    <text evidence="3">The sequence shown here is derived from an EMBL/GenBank/DDBJ whole genome shotgun (WGS) entry which is preliminary data.</text>
</comment>
<feature type="domain" description="Transposase Tc5 C-terminal" evidence="2">
    <location>
        <begin position="200"/>
        <end position="259"/>
    </location>
</feature>
<evidence type="ECO:0000259" key="2">
    <source>
        <dbReference type="Pfam" id="PF04236"/>
    </source>
</evidence>
<dbReference type="InterPro" id="IPR004875">
    <property type="entry name" value="DDE_SF_endonuclease_dom"/>
</dbReference>
<reference evidence="3 4" key="1">
    <citation type="journal article" date="2016" name="Nat. Commun.">
        <title>Extremotolerant tardigrade genome and improved radiotolerance of human cultured cells by tardigrade-unique protein.</title>
        <authorList>
            <person name="Hashimoto T."/>
            <person name="Horikawa D.D."/>
            <person name="Saito Y."/>
            <person name="Kuwahara H."/>
            <person name="Kozuka-Hata H."/>
            <person name="Shin-I T."/>
            <person name="Minakuchi Y."/>
            <person name="Ohishi K."/>
            <person name="Motoyama A."/>
            <person name="Aizu T."/>
            <person name="Enomoto A."/>
            <person name="Kondo K."/>
            <person name="Tanaka S."/>
            <person name="Hara Y."/>
            <person name="Koshikawa S."/>
            <person name="Sagara H."/>
            <person name="Miura T."/>
            <person name="Yokobori S."/>
            <person name="Miyagawa K."/>
            <person name="Suzuki Y."/>
            <person name="Kubo T."/>
            <person name="Oyama M."/>
            <person name="Kohara Y."/>
            <person name="Fujiyama A."/>
            <person name="Arakawa K."/>
            <person name="Katayama T."/>
            <person name="Toyoda A."/>
            <person name="Kunieda T."/>
        </authorList>
    </citation>
    <scope>NUCLEOTIDE SEQUENCE [LARGE SCALE GENOMIC DNA]</scope>
    <source>
        <strain evidence="3 4">YOKOZUNA-1</strain>
    </source>
</reference>